<protein>
    <submittedName>
        <fullName evidence="5">TetR/AcrR family transcriptional regulator</fullName>
    </submittedName>
</protein>
<dbReference type="InterPro" id="IPR050624">
    <property type="entry name" value="HTH-type_Tx_Regulator"/>
</dbReference>
<dbReference type="InterPro" id="IPR009057">
    <property type="entry name" value="Homeodomain-like_sf"/>
</dbReference>
<dbReference type="EMBL" id="VDGH01000006">
    <property type="protein sequence ID" value="TQR13145.1"/>
    <property type="molecule type" value="Genomic_DNA"/>
</dbReference>
<sequence length="199" mass="23261">MSTKSFYQDRRIRKSKAALKESLIAIMKEKDFKEISITDIVQTADLNRGTFYKHYQYKEELLEEAIDDVIKDLIDSYREPYQGVEVLIINKLSSSTIKIFDHVEKYSNFYSLLVKSNVLFELQKRICDELKKLVLQDITNQPLQHNINANLIASYQANAIWGMISEWIQSEFIYSAAYMAEQLLAILHLNSAKNTYRET</sequence>
<dbReference type="Proteomes" id="UP000317316">
    <property type="component" value="Unassembled WGS sequence"/>
</dbReference>
<feature type="domain" description="HTH tetR-type" evidence="4">
    <location>
        <begin position="13"/>
        <end position="73"/>
    </location>
</feature>
<reference evidence="5 6" key="1">
    <citation type="submission" date="2019-05" db="EMBL/GenBank/DDBJ databases">
        <title>Psychrobacillus vulpis sp. nov., a new species isolated from feces of a red fox that inhabits in The Tablas de Daimiel Natural Park, Albacete, Spain.</title>
        <authorList>
            <person name="Rodriguez M."/>
            <person name="Reina J.C."/>
            <person name="Bejar V."/>
            <person name="Llamas I."/>
        </authorList>
    </citation>
    <scope>NUCLEOTIDE SEQUENCE [LARGE SCALE GENOMIC DNA]</scope>
    <source>
        <strain evidence="5 6">NEAU-3TGS17</strain>
    </source>
</reference>
<comment type="caution">
    <text evidence="5">The sequence shown here is derived from an EMBL/GenBank/DDBJ whole genome shotgun (WGS) entry which is preliminary data.</text>
</comment>
<evidence type="ECO:0000259" key="4">
    <source>
        <dbReference type="PROSITE" id="PS50977"/>
    </source>
</evidence>
<evidence type="ECO:0000256" key="2">
    <source>
        <dbReference type="ARBA" id="ARBA00023125"/>
    </source>
</evidence>
<dbReference type="SUPFAM" id="SSF46689">
    <property type="entry name" value="Homeodomain-like"/>
    <property type="match status" value="1"/>
</dbReference>
<feature type="DNA-binding region" description="H-T-H motif" evidence="3">
    <location>
        <begin position="36"/>
        <end position="55"/>
    </location>
</feature>
<dbReference type="Pfam" id="PF14278">
    <property type="entry name" value="TetR_C_8"/>
    <property type="match status" value="1"/>
</dbReference>
<dbReference type="InterPro" id="IPR001647">
    <property type="entry name" value="HTH_TetR"/>
</dbReference>
<keyword evidence="2 3" id="KW-0238">DNA-binding</keyword>
<dbReference type="PROSITE" id="PS50977">
    <property type="entry name" value="HTH_TETR_2"/>
    <property type="match status" value="1"/>
</dbReference>
<organism evidence="5 6">
    <name type="scientific">Psychrobacillus lasiicapitis</name>
    <dbReference type="NCBI Taxonomy" id="1636719"/>
    <lineage>
        <taxon>Bacteria</taxon>
        <taxon>Bacillati</taxon>
        <taxon>Bacillota</taxon>
        <taxon>Bacilli</taxon>
        <taxon>Bacillales</taxon>
        <taxon>Bacillaceae</taxon>
        <taxon>Psychrobacillus</taxon>
    </lineage>
</organism>
<dbReference type="RefSeq" id="WP_142539026.1">
    <property type="nucleotide sequence ID" value="NZ_BMIE01000004.1"/>
</dbReference>
<dbReference type="OrthoDB" id="9810250at2"/>
<keyword evidence="6" id="KW-1185">Reference proteome</keyword>
<keyword evidence="1" id="KW-0678">Repressor</keyword>
<evidence type="ECO:0000313" key="6">
    <source>
        <dbReference type="Proteomes" id="UP000317316"/>
    </source>
</evidence>
<dbReference type="InterPro" id="IPR039532">
    <property type="entry name" value="TetR_C_Firmicutes"/>
</dbReference>
<dbReference type="Gene3D" id="1.10.357.10">
    <property type="entry name" value="Tetracycline Repressor, domain 2"/>
    <property type="match status" value="1"/>
</dbReference>
<evidence type="ECO:0000256" key="3">
    <source>
        <dbReference type="PROSITE-ProRule" id="PRU00335"/>
    </source>
</evidence>
<dbReference type="Pfam" id="PF00440">
    <property type="entry name" value="TetR_N"/>
    <property type="match status" value="1"/>
</dbReference>
<gene>
    <name evidence="5" type="ORF">FG382_11500</name>
</gene>
<dbReference type="AlphaFoldDB" id="A0A544T6R5"/>
<accession>A0A544T6R5</accession>
<dbReference type="GO" id="GO:0003677">
    <property type="term" value="F:DNA binding"/>
    <property type="evidence" value="ECO:0007669"/>
    <property type="project" value="UniProtKB-UniRule"/>
</dbReference>
<dbReference type="PANTHER" id="PTHR43479">
    <property type="entry name" value="ACREF/ENVCD OPERON REPRESSOR-RELATED"/>
    <property type="match status" value="1"/>
</dbReference>
<evidence type="ECO:0000313" key="5">
    <source>
        <dbReference type="EMBL" id="TQR13145.1"/>
    </source>
</evidence>
<name>A0A544T6R5_9BACI</name>
<proteinExistence type="predicted"/>
<evidence type="ECO:0000256" key="1">
    <source>
        <dbReference type="ARBA" id="ARBA00022491"/>
    </source>
</evidence>
<dbReference type="PANTHER" id="PTHR43479:SF7">
    <property type="entry name" value="TETR-FAMILY TRANSCRIPTIONAL REGULATOR"/>
    <property type="match status" value="1"/>
</dbReference>